<dbReference type="AlphaFoldDB" id="A0A8X6JSC2"/>
<keyword evidence="1" id="KW-0732">Signal</keyword>
<organism evidence="2 3">
    <name type="scientific">Trichonephila inaurata madagascariensis</name>
    <dbReference type="NCBI Taxonomy" id="2747483"/>
    <lineage>
        <taxon>Eukaryota</taxon>
        <taxon>Metazoa</taxon>
        <taxon>Ecdysozoa</taxon>
        <taxon>Arthropoda</taxon>
        <taxon>Chelicerata</taxon>
        <taxon>Arachnida</taxon>
        <taxon>Araneae</taxon>
        <taxon>Araneomorphae</taxon>
        <taxon>Entelegynae</taxon>
        <taxon>Araneoidea</taxon>
        <taxon>Nephilidae</taxon>
        <taxon>Trichonephila</taxon>
        <taxon>Trichonephila inaurata</taxon>
    </lineage>
</organism>
<evidence type="ECO:0000313" key="3">
    <source>
        <dbReference type="Proteomes" id="UP000886998"/>
    </source>
</evidence>
<proteinExistence type="predicted"/>
<protein>
    <recommendedName>
        <fullName evidence="4">Secreted protein</fullName>
    </recommendedName>
</protein>
<dbReference type="Proteomes" id="UP000886998">
    <property type="component" value="Unassembled WGS sequence"/>
</dbReference>
<sequence length="91" mass="10025">MSLRTATLLLCCVSGVEAVLSIVFENGSIRKKNFRIVSVVLKVVVMTSMSVEASEQVAEAIFYSGGRYLEAPLVGSNVMQTRHIISSWCRR</sequence>
<reference evidence="2" key="1">
    <citation type="submission" date="2020-08" db="EMBL/GenBank/DDBJ databases">
        <title>Multicomponent nature underlies the extraordinary mechanical properties of spider dragline silk.</title>
        <authorList>
            <person name="Kono N."/>
            <person name="Nakamura H."/>
            <person name="Mori M."/>
            <person name="Yoshida Y."/>
            <person name="Ohtoshi R."/>
            <person name="Malay A.D."/>
            <person name="Moran D.A.P."/>
            <person name="Tomita M."/>
            <person name="Numata K."/>
            <person name="Arakawa K."/>
        </authorList>
    </citation>
    <scope>NUCLEOTIDE SEQUENCE</scope>
</reference>
<accession>A0A8X6JSC2</accession>
<dbReference type="EMBL" id="BMAV01027088">
    <property type="protein sequence ID" value="GFS56204.1"/>
    <property type="molecule type" value="Genomic_DNA"/>
</dbReference>
<gene>
    <name evidence="2" type="ORF">TNIN_242001</name>
</gene>
<keyword evidence="3" id="KW-1185">Reference proteome</keyword>
<feature type="signal peptide" evidence="1">
    <location>
        <begin position="1"/>
        <end position="18"/>
    </location>
</feature>
<comment type="caution">
    <text evidence="2">The sequence shown here is derived from an EMBL/GenBank/DDBJ whole genome shotgun (WGS) entry which is preliminary data.</text>
</comment>
<name>A0A8X6JSC2_9ARAC</name>
<evidence type="ECO:0000256" key="1">
    <source>
        <dbReference type="SAM" id="SignalP"/>
    </source>
</evidence>
<evidence type="ECO:0008006" key="4">
    <source>
        <dbReference type="Google" id="ProtNLM"/>
    </source>
</evidence>
<feature type="chain" id="PRO_5036465358" description="Secreted protein" evidence="1">
    <location>
        <begin position="19"/>
        <end position="91"/>
    </location>
</feature>
<evidence type="ECO:0000313" key="2">
    <source>
        <dbReference type="EMBL" id="GFS56204.1"/>
    </source>
</evidence>